<dbReference type="GO" id="GO:0005576">
    <property type="term" value="C:extracellular region"/>
    <property type="evidence" value="ECO:0007669"/>
    <property type="project" value="TreeGrafter"/>
</dbReference>
<dbReference type="Pfam" id="PF02470">
    <property type="entry name" value="MlaD"/>
    <property type="match status" value="1"/>
</dbReference>
<evidence type="ECO:0000259" key="2">
    <source>
        <dbReference type="Pfam" id="PF11887"/>
    </source>
</evidence>
<dbReference type="EMBL" id="CP045810">
    <property type="protein sequence ID" value="QHN38887.1"/>
    <property type="molecule type" value="Genomic_DNA"/>
</dbReference>
<reference evidence="3" key="1">
    <citation type="journal article" date="2021" name="Nat. Microbiol.">
        <title>Cocultivation of an ultrasmall environmental parasitic bacterium with lytic ability against bacteria associated with wastewater foams.</title>
        <authorList>
            <person name="Batinovic S."/>
            <person name="Rose J.J.A."/>
            <person name="Ratcliffe J."/>
            <person name="Seviour R.J."/>
            <person name="Petrovski S."/>
        </authorList>
    </citation>
    <scope>NUCLEOTIDE SEQUENCE</scope>
    <source>
        <strain evidence="3">CON44</strain>
    </source>
</reference>
<dbReference type="RefSeq" id="WP_005186335.1">
    <property type="nucleotide sequence ID" value="NZ_CP045804.1"/>
</dbReference>
<dbReference type="InterPro" id="IPR052336">
    <property type="entry name" value="MlaD_Phospholipid_Transporter"/>
</dbReference>
<dbReference type="InterPro" id="IPR024516">
    <property type="entry name" value="Mce_C"/>
</dbReference>
<dbReference type="InterPro" id="IPR005693">
    <property type="entry name" value="Mce"/>
</dbReference>
<dbReference type="PANTHER" id="PTHR33371:SF17">
    <property type="entry name" value="MCE-FAMILY PROTEIN MCE1B"/>
    <property type="match status" value="1"/>
</dbReference>
<accession>A0A857KXM9</accession>
<dbReference type="InterPro" id="IPR003399">
    <property type="entry name" value="Mce/MlaD"/>
</dbReference>
<sequence length="345" mass="36520">MTRLPLSVTVKALAYVVVGIIAAVLMSNTLRVPVHGDTTGYRIAFHDAEGLTAGNPVTMAGVRIGRVDEVDLRPQKDGTALAEVKVTIAKKYTLPDKVHATVRYGDMLGARYIALASSPDTPARSGNRIPVGATTAAVNLTALMNGFQPLFSALDPDQANTLARGFVDTFEGRSGSVQTLLRQISTMGQNLAANGPVFTRLMSNLTALMTTVNDRSPALTELFNGLGQLSATLIGDNGQLTTLLDSGDKAVAALADMMTAAGDNFETSLKGLKNITSAWIPQTGEFTSFLKNFPMLATKLNQSGRYGGFMMLYLCNFTLEAQGLSANIFGPLHSPSCLPTSRAQG</sequence>
<name>A0A857KXM9_9ACTN</name>
<dbReference type="GO" id="GO:0051701">
    <property type="term" value="P:biological process involved in interaction with host"/>
    <property type="evidence" value="ECO:0007669"/>
    <property type="project" value="TreeGrafter"/>
</dbReference>
<evidence type="ECO:0000259" key="1">
    <source>
        <dbReference type="Pfam" id="PF02470"/>
    </source>
</evidence>
<dbReference type="NCBIfam" id="TIGR00996">
    <property type="entry name" value="Mtu_fam_mce"/>
    <property type="match status" value="1"/>
</dbReference>
<dbReference type="Pfam" id="PF11887">
    <property type="entry name" value="Mce4_CUP1"/>
    <property type="match status" value="1"/>
</dbReference>
<dbReference type="AlphaFoldDB" id="A0A857KXM9"/>
<feature type="domain" description="Mammalian cell entry C-terminal" evidence="2">
    <location>
        <begin position="124"/>
        <end position="309"/>
    </location>
</feature>
<protein>
    <submittedName>
        <fullName evidence="3">MCE family protein</fullName>
    </submittedName>
</protein>
<feature type="domain" description="Mce/MlaD" evidence="1">
    <location>
        <begin position="39"/>
        <end position="116"/>
    </location>
</feature>
<evidence type="ECO:0000313" key="3">
    <source>
        <dbReference type="EMBL" id="QHN38887.1"/>
    </source>
</evidence>
<dbReference type="PANTHER" id="PTHR33371">
    <property type="entry name" value="INTERMEMBRANE PHOSPHOLIPID TRANSPORT SYSTEM BINDING PROTEIN MLAD-RELATED"/>
    <property type="match status" value="1"/>
</dbReference>
<gene>
    <name evidence="3" type="ORF">GII30_06600</name>
</gene>
<organism evidence="3">
    <name type="scientific">Gordonia amarae</name>
    <dbReference type="NCBI Taxonomy" id="36821"/>
    <lineage>
        <taxon>Bacteria</taxon>
        <taxon>Bacillati</taxon>
        <taxon>Actinomycetota</taxon>
        <taxon>Actinomycetes</taxon>
        <taxon>Mycobacteriales</taxon>
        <taxon>Gordoniaceae</taxon>
        <taxon>Gordonia</taxon>
    </lineage>
</organism>
<proteinExistence type="predicted"/>